<dbReference type="InterPro" id="IPR015424">
    <property type="entry name" value="PyrdxlP-dep_Trfase"/>
</dbReference>
<dbReference type="RefSeq" id="WP_284304937.1">
    <property type="nucleotide sequence ID" value="NZ_BSUO01000001.1"/>
</dbReference>
<name>A0ABQ6IXI4_9MICO</name>
<keyword evidence="4" id="KW-0663">Pyridoxal phosphate</keyword>
<evidence type="ECO:0000256" key="3">
    <source>
        <dbReference type="ARBA" id="ARBA00022679"/>
    </source>
</evidence>
<evidence type="ECO:0000256" key="4">
    <source>
        <dbReference type="ARBA" id="ARBA00022898"/>
    </source>
</evidence>
<dbReference type="SUPFAM" id="SSF53383">
    <property type="entry name" value="PLP-dependent transferases"/>
    <property type="match status" value="1"/>
</dbReference>
<proteinExistence type="predicted"/>
<dbReference type="Pfam" id="PF00155">
    <property type="entry name" value="Aminotran_1_2"/>
    <property type="match status" value="1"/>
</dbReference>
<dbReference type="InterPro" id="IPR015421">
    <property type="entry name" value="PyrdxlP-dep_Trfase_major"/>
</dbReference>
<dbReference type="PANTHER" id="PTHR42790:SF19">
    <property type="entry name" value="KYNURENINE_ALPHA-AMINOADIPATE AMINOTRANSFERASE, MITOCHONDRIAL"/>
    <property type="match status" value="1"/>
</dbReference>
<evidence type="ECO:0000256" key="2">
    <source>
        <dbReference type="ARBA" id="ARBA00022576"/>
    </source>
</evidence>
<evidence type="ECO:0000313" key="6">
    <source>
        <dbReference type="EMBL" id="GMA41388.1"/>
    </source>
</evidence>
<evidence type="ECO:0000256" key="1">
    <source>
        <dbReference type="ARBA" id="ARBA00001933"/>
    </source>
</evidence>
<dbReference type="PANTHER" id="PTHR42790">
    <property type="entry name" value="AMINOTRANSFERASE"/>
    <property type="match status" value="1"/>
</dbReference>
<gene>
    <name evidence="6" type="primary">avtA</name>
    <name evidence="6" type="ORF">GCM10025883_34330</name>
</gene>
<dbReference type="InterPro" id="IPR015422">
    <property type="entry name" value="PyrdxlP-dep_Trfase_small"/>
</dbReference>
<comment type="caution">
    <text evidence="6">The sequence shown here is derived from an EMBL/GenBank/DDBJ whole genome shotgun (WGS) entry which is preliminary data.</text>
</comment>
<reference evidence="7" key="1">
    <citation type="journal article" date="2019" name="Int. J. Syst. Evol. Microbiol.">
        <title>The Global Catalogue of Microorganisms (GCM) 10K type strain sequencing project: providing services to taxonomists for standard genome sequencing and annotation.</title>
        <authorList>
            <consortium name="The Broad Institute Genomics Platform"/>
            <consortium name="The Broad Institute Genome Sequencing Center for Infectious Disease"/>
            <person name="Wu L."/>
            <person name="Ma J."/>
        </authorList>
    </citation>
    <scope>NUCLEOTIDE SEQUENCE [LARGE SCALE GENOMIC DNA]</scope>
    <source>
        <strain evidence="7">NBRC 113072</strain>
    </source>
</reference>
<accession>A0ABQ6IXI4</accession>
<sequence length="389" mass="42563">MATIDYARRVESYYPSKVREVFALAAKPDMISFAGGAPALDDLDFDFLADASARILREQGRAALQYSIGQGVPVLREAITQVMSLEGMTAEANRQVVTVGSQFALNLVAQNFVDPGDVVLAESPSYAGGMAVFRAYEGEVRQVATDADGLVPAAEGRRCRLVYTIPTYQNPGGTLMPEHCRVELMEICERHDVYVIEDNPYGLLGFDGATHRALKADHPERVFYLGSFSKIFAPGLRLGWVDPPAEHVAMLVGTNETGVLNPPTFTQLLVAAYLRDDGWQDALGHMRQVYARKAGVMVDALREHMPAGVTWNDVAGGFYVWLTLPEHVDAYDMVAPAIDRGVVYVPGVAFYVDGRGTHELRMSFCLPSTEQIATGVEVLADVLRQESAR</sequence>
<dbReference type="EMBL" id="BSUO01000001">
    <property type="protein sequence ID" value="GMA41388.1"/>
    <property type="molecule type" value="Genomic_DNA"/>
</dbReference>
<organism evidence="6 7">
    <name type="scientific">Mobilicoccus caccae</name>
    <dbReference type="NCBI Taxonomy" id="1859295"/>
    <lineage>
        <taxon>Bacteria</taxon>
        <taxon>Bacillati</taxon>
        <taxon>Actinomycetota</taxon>
        <taxon>Actinomycetes</taxon>
        <taxon>Micrococcales</taxon>
        <taxon>Dermatophilaceae</taxon>
        <taxon>Mobilicoccus</taxon>
    </lineage>
</organism>
<protein>
    <submittedName>
        <fullName evidence="6">GntR family transcriptional regulator</fullName>
    </submittedName>
</protein>
<keyword evidence="7" id="KW-1185">Reference proteome</keyword>
<dbReference type="CDD" id="cd00609">
    <property type="entry name" value="AAT_like"/>
    <property type="match status" value="1"/>
</dbReference>
<dbReference type="Gene3D" id="3.40.640.10">
    <property type="entry name" value="Type I PLP-dependent aspartate aminotransferase-like (Major domain)"/>
    <property type="match status" value="1"/>
</dbReference>
<dbReference type="Proteomes" id="UP001157126">
    <property type="component" value="Unassembled WGS sequence"/>
</dbReference>
<keyword evidence="2" id="KW-0032">Aminotransferase</keyword>
<comment type="cofactor">
    <cofactor evidence="1">
        <name>pyridoxal 5'-phosphate</name>
        <dbReference type="ChEBI" id="CHEBI:597326"/>
    </cofactor>
</comment>
<evidence type="ECO:0000259" key="5">
    <source>
        <dbReference type="Pfam" id="PF00155"/>
    </source>
</evidence>
<evidence type="ECO:0000313" key="7">
    <source>
        <dbReference type="Proteomes" id="UP001157126"/>
    </source>
</evidence>
<dbReference type="Gene3D" id="3.90.1150.10">
    <property type="entry name" value="Aspartate Aminotransferase, domain 1"/>
    <property type="match status" value="1"/>
</dbReference>
<dbReference type="InterPro" id="IPR050859">
    <property type="entry name" value="Class-I_PLP-dep_aminotransf"/>
</dbReference>
<feature type="domain" description="Aminotransferase class I/classII large" evidence="5">
    <location>
        <begin position="29"/>
        <end position="378"/>
    </location>
</feature>
<keyword evidence="3" id="KW-0808">Transferase</keyword>
<dbReference type="InterPro" id="IPR004839">
    <property type="entry name" value="Aminotransferase_I/II_large"/>
</dbReference>